<dbReference type="InterPro" id="IPR009050">
    <property type="entry name" value="Globin-like_sf"/>
</dbReference>
<dbReference type="InterPro" id="IPR001486">
    <property type="entry name" value="Hemoglobin_trunc"/>
</dbReference>
<comment type="caution">
    <text evidence="5">The sequence shown here is derived from an EMBL/GenBank/DDBJ whole genome shotgun (WGS) entry which is preliminary data.</text>
</comment>
<sequence length="148" mass="16468">MTTLYDALGGADTVRDLAAAWHRRVLDDPVVSHAFRRFKADHTRRLAAYWAQAWGGPSAYTSSYGSESDLVRMHSGNGEHEEMNRRAVACFDAAMTDAAINEDALRNALHDYFAFMTNGPMYAYHDSPDQVPDNLSITRWGLGGRIEG</sequence>
<keyword evidence="1" id="KW-0813">Transport</keyword>
<keyword evidence="2" id="KW-0349">Heme</keyword>
<gene>
    <name evidence="5" type="ORF">ACFQBT_06390</name>
</gene>
<keyword evidence="3" id="KW-0479">Metal-binding</keyword>
<evidence type="ECO:0000256" key="1">
    <source>
        <dbReference type="ARBA" id="ARBA00022448"/>
    </source>
</evidence>
<keyword evidence="4" id="KW-0408">Iron</keyword>
<evidence type="ECO:0000313" key="5">
    <source>
        <dbReference type="EMBL" id="MFC6713483.1"/>
    </source>
</evidence>
<proteinExistence type="predicted"/>
<dbReference type="InterPro" id="IPR012292">
    <property type="entry name" value="Globin/Proto"/>
</dbReference>
<accession>A0ABW2ARS6</accession>
<evidence type="ECO:0000313" key="6">
    <source>
        <dbReference type="Proteomes" id="UP001596356"/>
    </source>
</evidence>
<dbReference type="EMBL" id="JBHSWJ010000002">
    <property type="protein sequence ID" value="MFC6713483.1"/>
    <property type="molecule type" value="Genomic_DNA"/>
</dbReference>
<organism evidence="5 6">
    <name type="scientific">Branchiibius cervicis</name>
    <dbReference type="NCBI Taxonomy" id="908252"/>
    <lineage>
        <taxon>Bacteria</taxon>
        <taxon>Bacillati</taxon>
        <taxon>Actinomycetota</taxon>
        <taxon>Actinomycetes</taxon>
        <taxon>Micrococcales</taxon>
        <taxon>Dermacoccaceae</taxon>
        <taxon>Branchiibius</taxon>
    </lineage>
</organism>
<protein>
    <submittedName>
        <fullName evidence="5">Oxidoreductase</fullName>
    </submittedName>
</protein>
<dbReference type="Pfam" id="PF01152">
    <property type="entry name" value="Bac_globin"/>
    <property type="match status" value="1"/>
</dbReference>
<dbReference type="Gene3D" id="1.10.490.10">
    <property type="entry name" value="Globins"/>
    <property type="match status" value="1"/>
</dbReference>
<dbReference type="RefSeq" id="WP_377821267.1">
    <property type="nucleotide sequence ID" value="NZ_JBHSWJ010000002.1"/>
</dbReference>
<name>A0ABW2ARS6_9MICO</name>
<dbReference type="Proteomes" id="UP001596356">
    <property type="component" value="Unassembled WGS sequence"/>
</dbReference>
<evidence type="ECO:0000256" key="2">
    <source>
        <dbReference type="ARBA" id="ARBA00022617"/>
    </source>
</evidence>
<reference evidence="6" key="1">
    <citation type="journal article" date="2019" name="Int. J. Syst. Evol. Microbiol.">
        <title>The Global Catalogue of Microorganisms (GCM) 10K type strain sequencing project: providing services to taxonomists for standard genome sequencing and annotation.</title>
        <authorList>
            <consortium name="The Broad Institute Genomics Platform"/>
            <consortium name="The Broad Institute Genome Sequencing Center for Infectious Disease"/>
            <person name="Wu L."/>
            <person name="Ma J."/>
        </authorList>
    </citation>
    <scope>NUCLEOTIDE SEQUENCE [LARGE SCALE GENOMIC DNA]</scope>
    <source>
        <strain evidence="6">NBRC 106593</strain>
    </source>
</reference>
<evidence type="ECO:0000256" key="3">
    <source>
        <dbReference type="ARBA" id="ARBA00022723"/>
    </source>
</evidence>
<keyword evidence="6" id="KW-1185">Reference proteome</keyword>
<dbReference type="SUPFAM" id="SSF46458">
    <property type="entry name" value="Globin-like"/>
    <property type="match status" value="1"/>
</dbReference>
<evidence type="ECO:0000256" key="4">
    <source>
        <dbReference type="ARBA" id="ARBA00023004"/>
    </source>
</evidence>